<keyword evidence="2" id="KW-1185">Reference proteome</keyword>
<reference evidence="1" key="1">
    <citation type="submission" date="2021-04" db="EMBL/GenBank/DDBJ databases">
        <authorList>
            <person name="Barnhill K.B."/>
            <person name="Biggs A.M."/>
            <person name="Bland J."/>
            <person name="Choudhary H.M."/>
            <person name="Crogan R.E."/>
            <person name="Finocchiaro A.B."/>
            <person name="Franco V."/>
            <person name="Fuller T.A."/>
            <person name="Hanwacker C.G."/>
            <person name="Howard Z.E."/>
            <person name="Iqbal M."/>
            <person name="Mathew A.M."/>
            <person name="Miller S."/>
            <person name="Padhye S."/>
            <person name="Rainey E."/>
            <person name="Rodriguez A."/>
            <person name="Stewart E."/>
            <person name="Otero L.A."/>
            <person name="Chase M.A."/>
            <person name="Pollenz R.S."/>
            <person name="Garlena R.A."/>
            <person name="Russell D.A."/>
            <person name="Jacobs-Sera D."/>
            <person name="Hatfull G.F."/>
        </authorList>
    </citation>
    <scope>NUCLEOTIDE SEQUENCE</scope>
</reference>
<evidence type="ECO:0000313" key="2">
    <source>
        <dbReference type="Proteomes" id="UP000683422"/>
    </source>
</evidence>
<dbReference type="RefSeq" id="YP_010755860.1">
    <property type="nucleotide sequence ID" value="NC_073474.1"/>
</dbReference>
<gene>
    <name evidence="1" type="primary">119</name>
    <name evidence="1" type="ORF">SEA_VANLEE_119</name>
</gene>
<dbReference type="EMBL" id="MZ028627">
    <property type="protein sequence ID" value="QWS68236.1"/>
    <property type="molecule type" value="Genomic_DNA"/>
</dbReference>
<dbReference type="KEGG" id="vg:80020531"/>
<protein>
    <submittedName>
        <fullName evidence="1">Uncharacterized protein</fullName>
    </submittedName>
</protein>
<evidence type="ECO:0000313" key="1">
    <source>
        <dbReference type="EMBL" id="QWS68236.1"/>
    </source>
</evidence>
<dbReference type="GeneID" id="80020531"/>
<organism evidence="1 2">
    <name type="scientific">Gordonia phage VanLee</name>
    <dbReference type="NCBI Taxonomy" id="2845816"/>
    <lineage>
        <taxon>Viruses</taxon>
        <taxon>Duplodnaviria</taxon>
        <taxon>Heunggongvirae</taxon>
        <taxon>Uroviricota</taxon>
        <taxon>Caudoviricetes</taxon>
        <taxon>Kruegerviridae</taxon>
        <taxon>Vanleevirus</taxon>
        <taxon>Vanleevirus vanlee</taxon>
    </lineage>
</organism>
<dbReference type="Proteomes" id="UP000683422">
    <property type="component" value="Segment"/>
</dbReference>
<sequence>MYEVLWFTNENPAGEWLEVTAWRGDSLSRAVWEFIRAQRDPRGAYLSLRWG</sequence>
<accession>A0A8F2IF93</accession>
<proteinExistence type="predicted"/>
<name>A0A8F2IF93_9CAUD</name>